<dbReference type="Proteomes" id="UP000070578">
    <property type="component" value="Unassembled WGS sequence"/>
</dbReference>
<name>A0A139BRJ5_9PROT</name>
<dbReference type="AlphaFoldDB" id="A0A139BRJ5"/>
<dbReference type="EMBL" id="LSLI01000076">
    <property type="protein sequence ID" value="KXS31423.1"/>
    <property type="molecule type" value="Genomic_DNA"/>
</dbReference>
<gene>
    <name evidence="1" type="ORF">AWT59_2461</name>
</gene>
<sequence>MTNHLISVQLAHDIRVMYEVVFRNFRRAESALAQYPSPQTRANLDALSRAERELGIADAHLRQIVPDSVLFAPDEPWLAGLRKLWRCKP</sequence>
<comment type="caution">
    <text evidence="1">The sequence shown here is derived from an EMBL/GenBank/DDBJ whole genome shotgun (WGS) entry which is preliminary data.</text>
</comment>
<organism evidence="1 2">
    <name type="scientific">Candidatus Gallionella acididurans</name>
    <dbReference type="NCBI Taxonomy" id="1796491"/>
    <lineage>
        <taxon>Bacteria</taxon>
        <taxon>Pseudomonadati</taxon>
        <taxon>Pseudomonadota</taxon>
        <taxon>Betaproteobacteria</taxon>
        <taxon>Nitrosomonadales</taxon>
        <taxon>Gallionellaceae</taxon>
        <taxon>Gallionella</taxon>
    </lineage>
</organism>
<reference evidence="1 2" key="1">
    <citation type="submission" date="2016-02" db="EMBL/GenBank/DDBJ databases">
        <authorList>
            <person name="Wen L."/>
            <person name="He K."/>
            <person name="Yang H."/>
        </authorList>
    </citation>
    <scope>NUCLEOTIDE SEQUENCE [LARGE SCALE GENOMIC DNA]</scope>
    <source>
        <strain evidence="1">ShG14-8</strain>
    </source>
</reference>
<protein>
    <submittedName>
        <fullName evidence="1">Uncharacterized protein</fullName>
    </submittedName>
</protein>
<evidence type="ECO:0000313" key="2">
    <source>
        <dbReference type="Proteomes" id="UP000070578"/>
    </source>
</evidence>
<accession>A0A139BRJ5</accession>
<reference evidence="1 2" key="2">
    <citation type="submission" date="2016-03" db="EMBL/GenBank/DDBJ databases">
        <title>New uncultured bacterium of the family Gallionellaceae from acid mine drainage: description and reconstruction of genome based on metagenomic analysis of microbial community.</title>
        <authorList>
            <person name="Kadnikov V."/>
            <person name="Ivasenko D."/>
            <person name="Beletsky A."/>
            <person name="Mardanov A."/>
            <person name="Danilova E."/>
            <person name="Pimenov N."/>
            <person name="Karnachuk O."/>
            <person name="Ravin N."/>
        </authorList>
    </citation>
    <scope>NUCLEOTIDE SEQUENCE [LARGE SCALE GENOMIC DNA]</scope>
    <source>
        <strain evidence="1">ShG14-8</strain>
    </source>
</reference>
<evidence type="ECO:0000313" key="1">
    <source>
        <dbReference type="EMBL" id="KXS31423.1"/>
    </source>
</evidence>
<proteinExistence type="predicted"/>